<protein>
    <submittedName>
        <fullName evidence="2">Uncharacterized protein</fullName>
    </submittedName>
</protein>
<proteinExistence type="predicted"/>
<dbReference type="EMBL" id="MTKT01005821">
    <property type="protein sequence ID" value="OWM64029.1"/>
    <property type="molecule type" value="Genomic_DNA"/>
</dbReference>
<feature type="region of interest" description="Disordered" evidence="1">
    <location>
        <begin position="67"/>
        <end position="103"/>
    </location>
</feature>
<evidence type="ECO:0000256" key="1">
    <source>
        <dbReference type="SAM" id="MobiDB-lite"/>
    </source>
</evidence>
<evidence type="ECO:0000313" key="3">
    <source>
        <dbReference type="Proteomes" id="UP000197138"/>
    </source>
</evidence>
<comment type="caution">
    <text evidence="2">The sequence shown here is derived from an EMBL/GenBank/DDBJ whole genome shotgun (WGS) entry which is preliminary data.</text>
</comment>
<reference evidence="3" key="1">
    <citation type="journal article" date="2017" name="Plant J.">
        <title>The pomegranate (Punica granatum L.) genome and the genomics of punicalagin biosynthesis.</title>
        <authorList>
            <person name="Qin G."/>
            <person name="Xu C."/>
            <person name="Ming R."/>
            <person name="Tang H."/>
            <person name="Guyot R."/>
            <person name="Kramer E.M."/>
            <person name="Hu Y."/>
            <person name="Yi X."/>
            <person name="Qi Y."/>
            <person name="Xu X."/>
            <person name="Gao Z."/>
            <person name="Pan H."/>
            <person name="Jian J."/>
            <person name="Tian Y."/>
            <person name="Yue Z."/>
            <person name="Xu Y."/>
        </authorList>
    </citation>
    <scope>NUCLEOTIDE SEQUENCE [LARGE SCALE GENOMIC DNA]</scope>
    <source>
        <strain evidence="3">cv. Dabenzi</strain>
    </source>
</reference>
<feature type="compositionally biased region" description="Polar residues" evidence="1">
    <location>
        <begin position="88"/>
        <end position="103"/>
    </location>
</feature>
<accession>A0A218VUT0</accession>
<name>A0A218VUT0_PUNGR</name>
<dbReference type="Proteomes" id="UP000197138">
    <property type="component" value="Unassembled WGS sequence"/>
</dbReference>
<dbReference type="AlphaFoldDB" id="A0A218VUT0"/>
<gene>
    <name evidence="2" type="ORF">CDL15_Pgr006399</name>
</gene>
<sequence>MSVFLFEVSSILFQLRSIGFLELSRVSIYSYGFISLFGHQLRFQLAKHHPHPRLGILQQARYTVHGSHSGLSSSSRPSQPQLEALGSPLSSYDTPASQKSSSSRSLTMATNIAMVLLHMPVMEVTLPILLGVRFVDGSSLA</sequence>
<feature type="compositionally biased region" description="Low complexity" evidence="1">
    <location>
        <begin position="67"/>
        <end position="82"/>
    </location>
</feature>
<organism evidence="2 3">
    <name type="scientific">Punica granatum</name>
    <name type="common">Pomegranate</name>
    <dbReference type="NCBI Taxonomy" id="22663"/>
    <lineage>
        <taxon>Eukaryota</taxon>
        <taxon>Viridiplantae</taxon>
        <taxon>Streptophyta</taxon>
        <taxon>Embryophyta</taxon>
        <taxon>Tracheophyta</taxon>
        <taxon>Spermatophyta</taxon>
        <taxon>Magnoliopsida</taxon>
        <taxon>eudicotyledons</taxon>
        <taxon>Gunneridae</taxon>
        <taxon>Pentapetalae</taxon>
        <taxon>rosids</taxon>
        <taxon>malvids</taxon>
        <taxon>Myrtales</taxon>
        <taxon>Lythraceae</taxon>
        <taxon>Punica</taxon>
    </lineage>
</organism>
<evidence type="ECO:0000313" key="2">
    <source>
        <dbReference type="EMBL" id="OWM64029.1"/>
    </source>
</evidence>